<proteinExistence type="predicted"/>
<dbReference type="OrthoDB" id="5601028at2"/>
<gene>
    <name evidence="1" type="ORF">C7I36_03265</name>
</gene>
<dbReference type="Proteomes" id="UP000242181">
    <property type="component" value="Unassembled WGS sequence"/>
</dbReference>
<keyword evidence="2" id="KW-1185">Reference proteome</keyword>
<dbReference type="EMBL" id="PXYH01000003">
    <property type="protein sequence ID" value="PSJ46933.1"/>
    <property type="molecule type" value="Genomic_DNA"/>
</dbReference>
<protein>
    <submittedName>
        <fullName evidence="1">Pilus assembly protein</fullName>
    </submittedName>
</protein>
<accession>A0A2P7R9R9</accession>
<sequence>MNIAKELLRLVNDEEGLTTVEYAIAGALVAAAVVTAFTQLGNSVGAQVERLCDAASTGVSDASVTCDRTTP</sequence>
<evidence type="ECO:0000313" key="2">
    <source>
        <dbReference type="Proteomes" id="UP000242181"/>
    </source>
</evidence>
<reference evidence="1 2" key="1">
    <citation type="submission" date="2018-03" db="EMBL/GenBank/DDBJ databases">
        <title>The draft genome of Zobellella taiwanensis JCM 13381.</title>
        <authorList>
            <person name="Liu L."/>
            <person name="Li L."/>
            <person name="Wang T."/>
            <person name="Zhang X."/>
            <person name="Liang L."/>
        </authorList>
    </citation>
    <scope>NUCLEOTIDE SEQUENCE [LARGE SCALE GENOMIC DNA]</scope>
    <source>
        <strain evidence="1 2">JCM 13381</strain>
    </source>
</reference>
<comment type="caution">
    <text evidence="1">The sequence shown here is derived from an EMBL/GenBank/DDBJ whole genome shotgun (WGS) entry which is preliminary data.</text>
</comment>
<name>A0A2P7R9R9_9GAMM</name>
<dbReference type="AlphaFoldDB" id="A0A2P7R9R9"/>
<organism evidence="1 2">
    <name type="scientific">Zobellella taiwanensis</name>
    <dbReference type="NCBI Taxonomy" id="347535"/>
    <lineage>
        <taxon>Bacteria</taxon>
        <taxon>Pseudomonadati</taxon>
        <taxon>Pseudomonadota</taxon>
        <taxon>Gammaproteobacteria</taxon>
        <taxon>Aeromonadales</taxon>
        <taxon>Aeromonadaceae</taxon>
        <taxon>Zobellella</taxon>
    </lineage>
</organism>
<evidence type="ECO:0000313" key="1">
    <source>
        <dbReference type="EMBL" id="PSJ46933.1"/>
    </source>
</evidence>
<dbReference type="RefSeq" id="WP_106452296.1">
    <property type="nucleotide sequence ID" value="NZ_PXYH01000003.1"/>
</dbReference>